<dbReference type="AlphaFoldDB" id="A0A0A9F1C8"/>
<organism evidence="1">
    <name type="scientific">Arundo donax</name>
    <name type="common">Giant reed</name>
    <name type="synonym">Donax arundinaceus</name>
    <dbReference type="NCBI Taxonomy" id="35708"/>
    <lineage>
        <taxon>Eukaryota</taxon>
        <taxon>Viridiplantae</taxon>
        <taxon>Streptophyta</taxon>
        <taxon>Embryophyta</taxon>
        <taxon>Tracheophyta</taxon>
        <taxon>Spermatophyta</taxon>
        <taxon>Magnoliopsida</taxon>
        <taxon>Liliopsida</taxon>
        <taxon>Poales</taxon>
        <taxon>Poaceae</taxon>
        <taxon>PACMAD clade</taxon>
        <taxon>Arundinoideae</taxon>
        <taxon>Arundineae</taxon>
        <taxon>Arundo</taxon>
    </lineage>
</organism>
<accession>A0A0A9F1C8</accession>
<evidence type="ECO:0000313" key="1">
    <source>
        <dbReference type="EMBL" id="JAE03956.1"/>
    </source>
</evidence>
<proteinExistence type="predicted"/>
<sequence>MHRKCKQCSLGRTIAVNSTRQVVLNISWFGTTKEFEDATIPHTRNTFMRFIRNPISIC</sequence>
<reference evidence="1" key="1">
    <citation type="submission" date="2014-09" db="EMBL/GenBank/DDBJ databases">
        <authorList>
            <person name="Magalhaes I.L.F."/>
            <person name="Oliveira U."/>
            <person name="Santos F.R."/>
            <person name="Vidigal T.H.D.A."/>
            <person name="Brescovit A.D."/>
            <person name="Santos A.J."/>
        </authorList>
    </citation>
    <scope>NUCLEOTIDE SEQUENCE</scope>
    <source>
        <tissue evidence="1">Shoot tissue taken approximately 20 cm above the soil surface</tissue>
    </source>
</reference>
<dbReference type="EMBL" id="GBRH01193940">
    <property type="protein sequence ID" value="JAE03956.1"/>
    <property type="molecule type" value="Transcribed_RNA"/>
</dbReference>
<name>A0A0A9F1C8_ARUDO</name>
<reference evidence="1" key="2">
    <citation type="journal article" date="2015" name="Data Brief">
        <title>Shoot transcriptome of the giant reed, Arundo donax.</title>
        <authorList>
            <person name="Barrero R.A."/>
            <person name="Guerrero F.D."/>
            <person name="Moolhuijzen P."/>
            <person name="Goolsby J.A."/>
            <person name="Tidwell J."/>
            <person name="Bellgard S.E."/>
            <person name="Bellgard M.I."/>
        </authorList>
    </citation>
    <scope>NUCLEOTIDE SEQUENCE</scope>
    <source>
        <tissue evidence="1">Shoot tissue taken approximately 20 cm above the soil surface</tissue>
    </source>
</reference>
<protein>
    <submittedName>
        <fullName evidence="1">Uncharacterized protein</fullName>
    </submittedName>
</protein>